<comment type="caution">
    <text evidence="2">The sequence shown here is derived from an EMBL/GenBank/DDBJ whole genome shotgun (WGS) entry which is preliminary data.</text>
</comment>
<keyword evidence="1" id="KW-1133">Transmembrane helix</keyword>
<evidence type="ECO:0000256" key="1">
    <source>
        <dbReference type="SAM" id="Phobius"/>
    </source>
</evidence>
<dbReference type="EMBL" id="MTKP01000315">
    <property type="protein sequence ID" value="RWX45699.1"/>
    <property type="molecule type" value="Genomic_DNA"/>
</dbReference>
<name>A0A3S3SM00_9BACT</name>
<reference evidence="2 3" key="1">
    <citation type="submission" date="2017-01" db="EMBL/GenBank/DDBJ databases">
        <title>The cable genome- insights into the physiology and evolution of filamentous bacteria capable of sulfide oxidation via long distance electron transfer.</title>
        <authorList>
            <person name="Schreiber L."/>
            <person name="Bjerg J.T."/>
            <person name="Boggild A."/>
            <person name="Van De Vossenberg J."/>
            <person name="Meysman F."/>
            <person name="Nielsen L.P."/>
            <person name="Schramm A."/>
            <person name="Kjeldsen K.U."/>
        </authorList>
    </citation>
    <scope>NUCLEOTIDE SEQUENCE [LARGE SCALE GENOMIC DNA]</scope>
    <source>
        <strain evidence="2">A1</strain>
    </source>
</reference>
<accession>A0A3S3SM00</accession>
<dbReference type="Proteomes" id="UP000288086">
    <property type="component" value="Unassembled WGS sequence"/>
</dbReference>
<sequence>MREGAASRTNRESEDLSENLNGYLVDKDNRTIRGKTGTPRINIFGPGIFFAFFFGMLRMGTGACASALLP</sequence>
<evidence type="ECO:0000313" key="3">
    <source>
        <dbReference type="Proteomes" id="UP000288086"/>
    </source>
</evidence>
<keyword evidence="1" id="KW-0812">Transmembrane</keyword>
<gene>
    <name evidence="2" type="ORF">VT98_13152</name>
</gene>
<organism evidence="2 3">
    <name type="scientific">Candidatus Electrothrix communis</name>
    <dbReference type="NCBI Taxonomy" id="1859133"/>
    <lineage>
        <taxon>Bacteria</taxon>
        <taxon>Pseudomonadati</taxon>
        <taxon>Thermodesulfobacteriota</taxon>
        <taxon>Desulfobulbia</taxon>
        <taxon>Desulfobulbales</taxon>
        <taxon>Desulfobulbaceae</taxon>
        <taxon>Candidatus Electrothrix</taxon>
    </lineage>
</organism>
<feature type="transmembrane region" description="Helical" evidence="1">
    <location>
        <begin position="43"/>
        <end position="69"/>
    </location>
</feature>
<evidence type="ECO:0000313" key="2">
    <source>
        <dbReference type="EMBL" id="RWX45699.1"/>
    </source>
</evidence>
<keyword evidence="1" id="KW-0472">Membrane</keyword>
<dbReference type="AlphaFoldDB" id="A0A3S3SM00"/>
<proteinExistence type="predicted"/>
<keyword evidence="3" id="KW-1185">Reference proteome</keyword>
<protein>
    <submittedName>
        <fullName evidence="2">Uncharacterized protein</fullName>
    </submittedName>
</protein>